<evidence type="ECO:0000256" key="3">
    <source>
        <dbReference type="ARBA" id="ARBA00006589"/>
    </source>
</evidence>
<evidence type="ECO:0000256" key="10">
    <source>
        <dbReference type="ARBA" id="ARBA00042188"/>
    </source>
</evidence>
<evidence type="ECO:0000313" key="13">
    <source>
        <dbReference type="Ensembl" id="ENSSSCP00070046737.1"/>
    </source>
</evidence>
<dbReference type="InterPro" id="IPR038359">
    <property type="entry name" value="Connexin_N_sf"/>
</dbReference>
<dbReference type="GO" id="GO:0005922">
    <property type="term" value="C:connexin complex"/>
    <property type="evidence" value="ECO:0007669"/>
    <property type="project" value="InterPro"/>
</dbReference>
<keyword evidence="6 11" id="KW-0812">Transmembrane</keyword>
<evidence type="ECO:0000256" key="1">
    <source>
        <dbReference type="ARBA" id="ARBA00003922"/>
    </source>
</evidence>
<name>A0A4X1VSW3_PIG</name>
<dbReference type="Gene3D" id="1.20.1440.80">
    <property type="entry name" value="Gap junction channel protein cysteine-rich domain"/>
    <property type="match status" value="1"/>
</dbReference>
<dbReference type="Ensembl" id="ENSSSCT00070055083.1">
    <property type="protein sequence ID" value="ENSSSCP00070046737.1"/>
    <property type="gene ID" value="ENSSSCG00070027468.1"/>
</dbReference>
<dbReference type="PANTHER" id="PTHR11984">
    <property type="entry name" value="CONNEXIN"/>
    <property type="match status" value="1"/>
</dbReference>
<accession>A0A4X1VSW3</accession>
<evidence type="ECO:0000256" key="8">
    <source>
        <dbReference type="ARBA" id="ARBA00023136"/>
    </source>
</evidence>
<feature type="domain" description="Connexin N-terminal" evidence="12">
    <location>
        <begin position="3"/>
        <end position="230"/>
    </location>
</feature>
<feature type="transmembrane region" description="Helical" evidence="11">
    <location>
        <begin position="206"/>
        <end position="225"/>
    </location>
</feature>
<evidence type="ECO:0000256" key="7">
    <source>
        <dbReference type="ARBA" id="ARBA00022989"/>
    </source>
</evidence>
<dbReference type="InterPro" id="IPR013092">
    <property type="entry name" value="Connexin_N"/>
</dbReference>
<dbReference type="Pfam" id="PF00029">
    <property type="entry name" value="Connexin"/>
    <property type="match status" value="1"/>
</dbReference>
<dbReference type="InterPro" id="IPR000500">
    <property type="entry name" value="Connexin"/>
</dbReference>
<reference evidence="13" key="2">
    <citation type="submission" date="2025-08" db="UniProtKB">
        <authorList>
            <consortium name="Ensembl"/>
        </authorList>
    </citation>
    <scope>IDENTIFICATION</scope>
</reference>
<evidence type="ECO:0000256" key="9">
    <source>
        <dbReference type="ARBA" id="ARBA00040223"/>
    </source>
</evidence>
<evidence type="ECO:0000256" key="5">
    <source>
        <dbReference type="ARBA" id="ARBA00022475"/>
    </source>
</evidence>
<evidence type="ECO:0000256" key="4">
    <source>
        <dbReference type="ARBA" id="ARBA00011455"/>
    </source>
</evidence>
<keyword evidence="7 11" id="KW-1133">Transmembrane helix</keyword>
<dbReference type="PRINTS" id="PR00206">
    <property type="entry name" value="CONNEXIN"/>
</dbReference>
<dbReference type="Proteomes" id="UP000314985">
    <property type="component" value="Chromosome 6"/>
</dbReference>
<comment type="function">
    <text evidence="1">One gap junction consists of a cluster of closely packed pairs of transmembrane channels, the connexons, through which materials of low MW diffuse from one cell to a neighboring cell.</text>
</comment>
<dbReference type="GO" id="GO:0007154">
    <property type="term" value="P:cell communication"/>
    <property type="evidence" value="ECO:0007669"/>
    <property type="project" value="InterPro"/>
</dbReference>
<reference evidence="13 14" key="1">
    <citation type="submission" date="2017-08" db="EMBL/GenBank/DDBJ databases">
        <title>USMARCv1.0.</title>
        <authorList>
            <person name="Hannum G.I."/>
            <person name="Koren S."/>
            <person name="Schroeder S.G."/>
            <person name="Chin S.C."/>
            <person name="Nonneman D.J."/>
            <person name="Becker S.A."/>
            <person name="Rosen B.D."/>
            <person name="Bickhart D.M."/>
            <person name="Putnam N.H."/>
            <person name="Green R.E."/>
            <person name="Tuggle C.K."/>
            <person name="Liu H."/>
            <person name="Rohrer G.A."/>
            <person name="Warr A."/>
            <person name="Hall R."/>
            <person name="Kim K."/>
            <person name="Hume D.A."/>
            <person name="Talbot R."/>
            <person name="Chow W."/>
            <person name="Howe K."/>
            <person name="Schwartz A.S."/>
            <person name="Watson M."/>
            <person name="Archibald A.L."/>
            <person name="Phillippy A.M."/>
            <person name="Smith T.P.L."/>
        </authorList>
    </citation>
    <scope>NUCLEOTIDE SEQUENCE [LARGE SCALE GENOMIC DNA]</scope>
</reference>
<sequence length="243" mass="27443">CSVNFFYKILDSRHSHSSVDGHLWETNFFFFCLFAISWTAPTAYGGSQSIFHCGSVETNLTSVHEDETFPTAPVAYWVKGFLLSSSPSMLYFEHILFLINRNKKINRKEGKLRAWPSKDPKYEKQIQFMETEMNPTSIHEDGHLAAYGSSLQTWLGSCVAVALVKAGSLYGNWVFTESNSTPHFIIQTSPWPLSCSCRLSRPAKKVIYLVFLPFLGPLSLFFNVADTAWILCGCGSRGQEARR</sequence>
<keyword evidence="8 11" id="KW-0472">Membrane</keyword>
<comment type="subcellular location">
    <subcellularLocation>
        <location evidence="2">Cell membrane</location>
        <topology evidence="2">Multi-pass membrane protein</topology>
    </subcellularLocation>
</comment>
<comment type="similarity">
    <text evidence="3">Belongs to the connexin family. Alpha-type (group II) subfamily.</text>
</comment>
<feature type="transmembrane region" description="Helical" evidence="11">
    <location>
        <begin position="76"/>
        <end position="99"/>
    </location>
</feature>
<evidence type="ECO:0000313" key="14">
    <source>
        <dbReference type="Proteomes" id="UP000314985"/>
    </source>
</evidence>
<dbReference type="AlphaFoldDB" id="A0A4X1VSW3"/>
<evidence type="ECO:0000256" key="2">
    <source>
        <dbReference type="ARBA" id="ARBA00004651"/>
    </source>
</evidence>
<proteinExistence type="inferred from homology"/>
<keyword evidence="5" id="KW-1003">Cell membrane</keyword>
<organism evidence="13 14">
    <name type="scientific">Sus scrofa</name>
    <name type="common">Pig</name>
    <dbReference type="NCBI Taxonomy" id="9823"/>
    <lineage>
        <taxon>Eukaryota</taxon>
        <taxon>Metazoa</taxon>
        <taxon>Chordata</taxon>
        <taxon>Craniata</taxon>
        <taxon>Vertebrata</taxon>
        <taxon>Euteleostomi</taxon>
        <taxon>Mammalia</taxon>
        <taxon>Eutheria</taxon>
        <taxon>Laurasiatheria</taxon>
        <taxon>Artiodactyla</taxon>
        <taxon>Suina</taxon>
        <taxon>Suidae</taxon>
        <taxon>Sus</taxon>
    </lineage>
</organism>
<evidence type="ECO:0000259" key="12">
    <source>
        <dbReference type="Pfam" id="PF00029"/>
    </source>
</evidence>
<evidence type="ECO:0000256" key="6">
    <source>
        <dbReference type="ARBA" id="ARBA00022692"/>
    </source>
</evidence>
<evidence type="ECO:0000256" key="11">
    <source>
        <dbReference type="SAM" id="Phobius"/>
    </source>
</evidence>
<dbReference type="PANTHER" id="PTHR11984:SF54">
    <property type="entry name" value="GAP JUNCTION ALPHA-4 PROTEIN"/>
    <property type="match status" value="1"/>
</dbReference>
<comment type="subunit">
    <text evidence="4">A connexon is composed of a hexamer of connexins.</text>
</comment>
<protein>
    <recommendedName>
        <fullName evidence="9">Gap junction alpha-4 protein</fullName>
    </recommendedName>
    <alternativeName>
        <fullName evidence="10">Connexin-37</fullName>
    </alternativeName>
</protein>